<evidence type="ECO:0000313" key="2">
    <source>
        <dbReference type="Proteomes" id="UP000615455"/>
    </source>
</evidence>
<reference evidence="2" key="1">
    <citation type="journal article" date="2019" name="Int. J. Syst. Evol. Microbiol.">
        <title>The Global Catalogue of Microorganisms (GCM) 10K type strain sequencing project: providing services to taxonomists for standard genome sequencing and annotation.</title>
        <authorList>
            <consortium name="The Broad Institute Genomics Platform"/>
            <consortium name="The Broad Institute Genome Sequencing Center for Infectious Disease"/>
            <person name="Wu L."/>
            <person name="Ma J."/>
        </authorList>
    </citation>
    <scope>NUCLEOTIDE SEQUENCE [LARGE SCALE GENOMIC DNA]</scope>
    <source>
        <strain evidence="2">CGMCC 1.15043</strain>
    </source>
</reference>
<keyword evidence="2" id="KW-1185">Reference proteome</keyword>
<proteinExistence type="predicted"/>
<dbReference type="Gene3D" id="3.40.190.10">
    <property type="entry name" value="Periplasmic binding protein-like II"/>
    <property type="match status" value="1"/>
</dbReference>
<name>A0ABQ1F8A7_9BACL</name>
<accession>A0ABQ1F8A7</accession>
<protein>
    <submittedName>
        <fullName evidence="1">Uncharacterized protein</fullName>
    </submittedName>
</protein>
<dbReference type="SUPFAM" id="SSF53850">
    <property type="entry name" value="Periplasmic binding protein-like II"/>
    <property type="match status" value="1"/>
</dbReference>
<dbReference type="Proteomes" id="UP000615455">
    <property type="component" value="Unassembled WGS sequence"/>
</dbReference>
<sequence length="55" mass="6302">MIKKSKELKDLRDEYFMKMITGALPLSAYDEFVSKWKQAGGEEVVKALNTAYNSK</sequence>
<evidence type="ECO:0000313" key="1">
    <source>
        <dbReference type="EMBL" id="GGA02424.1"/>
    </source>
</evidence>
<gene>
    <name evidence="1" type="ORF">GCM10008018_55680</name>
</gene>
<dbReference type="EMBL" id="BMHE01000042">
    <property type="protein sequence ID" value="GGA02424.1"/>
    <property type="molecule type" value="Genomic_DNA"/>
</dbReference>
<comment type="caution">
    <text evidence="1">The sequence shown here is derived from an EMBL/GenBank/DDBJ whole genome shotgun (WGS) entry which is preliminary data.</text>
</comment>
<organism evidence="1 2">
    <name type="scientific">Paenibacillus marchantiophytorum</name>
    <dbReference type="NCBI Taxonomy" id="1619310"/>
    <lineage>
        <taxon>Bacteria</taxon>
        <taxon>Bacillati</taxon>
        <taxon>Bacillota</taxon>
        <taxon>Bacilli</taxon>
        <taxon>Bacillales</taxon>
        <taxon>Paenibacillaceae</taxon>
        <taxon>Paenibacillus</taxon>
    </lineage>
</organism>